<dbReference type="InterPro" id="IPR053095">
    <property type="entry name" value="Actin-binding/GATA_Znf"/>
</dbReference>
<reference evidence="2 3" key="1">
    <citation type="submission" date="2014-06" db="EMBL/GenBank/DDBJ databases">
        <authorList>
            <person name="Swart Estienne"/>
        </authorList>
    </citation>
    <scope>NUCLEOTIDE SEQUENCE [LARGE SCALE GENOMIC DNA]</scope>
    <source>
        <strain evidence="2 3">130c</strain>
    </source>
</reference>
<feature type="compositionally biased region" description="Polar residues" evidence="1">
    <location>
        <begin position="1191"/>
        <end position="1211"/>
    </location>
</feature>
<dbReference type="Proteomes" id="UP000039865">
    <property type="component" value="Unassembled WGS sequence"/>
</dbReference>
<dbReference type="InParanoid" id="A0A078BAQ8"/>
<sequence length="2414" mass="281262">MLSEQDRRAYESYILASSDEDRQEAIKKLIPGSHLHYHLYFVDRMKTVGSKLSEEDQTMFEQFRNKYQHETLFKQIEIRLKLLEYDDAADEEQRKKVVQDLASAKFLSLYFNFQKPDDIQRHEGESSSSQAAEESHQDDEESAGEASEPEDKSYGSEVGDEEVEQESNQRNQNNIDVDLDLDSYGDEINAAPEQFIDVAFPRNRAARTRNQIDNRVQQERRTRTKKNEFDYERHFGKEKIKKMFKANKLKQKDSSEKLRNLPEGWEHKLDFTQYHHKSVAFWAFCNSSRISDIQNDSFFESLKAFFNERYEQKKTFLLDHNFLRFGLTLQQLDRLGALHPKIKEDKHFIGSYFQKQFHDELSSENQEAMSNDEKRANLLQLYNYTKSKNMPQSLQSQLLSDALDLGIKLNIYDEDLFRDYLKIPTNVQANVFKEKKKAVFDDVWNTYLFNVQSQNSREGKQSTQQSQFINKYLEHFCQEKGSLESFKDEFDIKFLKTIEERIKIYNSNDMTDLKVDLKKYQSIASEVVIRFVESNKETFAVEEEVNLSVELKNVQTLYVKIFEFNTETYYKKTLQPFNSGVNLDGLIASIEKQCEYSHSPNKKFVESFAFPELTGKIGLFIVEFIGNGMSCRAVIKKGSLSLIHKPTVAGHMVYILDEKKQICNGPKTGIYFDGQYFKANEEQGGKIFISYGKSALESKAIVMNNDFAQLCDFQRETEQYEFNAWMHLCKESVLIGNKAQIIIRPTLLINGRQAPLKILKNTKIVLTTQNYIDNIPTTKNFDGMTFTENKELVIDFQVPAYLSTISVQITTELYNVTLQQNQSFSAAETFTIQTHQYDKNMIDAYLRKENGEYFIYVLGKNGEPKPKVSVNLMMMSLVLMKRGERNFTLITDANGVIKLGHLKKIMLIEMSISAYGITKMIFINNLTQNLTYPSRVDTVEGEDLEFPVLFKKKARKNFSLLKRSECTSILEDYFDKTEFISQNGEKDYNLIKLKNLPDGQYVLNLKDIKKDILILVHKGQYWDDDNFILKRNCIFENEGSQKPVKIAKVLVEEGNNDKSNITVKLEDHTDDARVHIIAQQFENSIPHLPSQYDKLQSKTVFPFAQWKNIFMSNRELSDEFRYVFDRKFAQRYQGNTLERPRLVLKRAFIQATQIDQAQMKQGTQFEQIKEQPKLMVQNIAPRAYKMKQLKPMNQSAQIDSIRNRRSSIQQDNYDDEDDEAEEDEDESYYNELYGSDQEMNFNKLLEGLNELKQEEGKISEFQNFLKNGALTDFNLKPDSNGEIKISRNLLPFTQLHILVIDKNSVAQKQLDLALNQIQKRDLSLNQPLDTSKGYTESRATLSIMKDETHFIEDITSTEIQLIDSIQKVKGVYEVLMKQFGTQNQDPYKELLPIFIGWPKYSLEDKNKQFNKLFCHELNLFIYFRDQAYFNSIVKPYLSNKMEKTFVDFYLLGQYNKITNYQSINQLAKLNSLERCLLVDTLIKVGQKEQAIKLAKHLEEKNAAEEYVDQIQKDNHFDTVLNMNMLKSGESDLGSLSTTSNNLLYATSSFSMPPPPPGGPPLMAMTRSAAPQMAMMRNQISFQNECLHDDINFEEDEAYDLQMEQERKYDKKEVAQKRSRKVMDKMDDDILQERESKIRSNKLAFQEVQQTSEYMETHYYNQKSLAESKQYMTMNLFWADYANYLANRVDESKPFLTANFIRCIKDCRSALISLAILGLAFEDATHTYKTNEGRGLEITANSHIILFKKEVREAPLELSNDILVTHRYVLSAEIGFNTGTMPEEFLTNKAYSCEVIMTNVSPLQKNFSLLYQIPQGSLPLEMTKYMKSIPQNLASYTTTKLFFHFYFPKEGSFVHFPSNISQEGKIIARADTNTLRVVDFLSVKKKETFKDIVQTGTKEDILEFLKTKNLIKCENGFSWNYLTWMLKDKPFYEKVIQIIRDRYIYNRDVWSFAFYHCSNEEIMREFILTDNSYQISAYVGSYFRSKLFDRDPEENDLKHLDYYPMLNARAHIVGDIQQWSLNRNLKETYSQFLQTSILLPGLGVQEKMILIYNLQLQDRINEAIKLFETIDMDKESQEGGLGETLRIQYDYLRAYFDFFNGESESFKVARTIVRKYEDYPVASWRILFLEILDQLNEYDGEEEEPIEVDAENQTEELKRQKYKQQINKEPRIEVEVNSSSQQIQIDVANFKALAIKFYIIDAEILFSRTPFLKENTEEFSYVKPCHVIERDLNNVDLNSSIDTVTYLQRPQKFEVDIPYHLKHQNMVIEISGEGKQIFRTYYPTQIKVNILESYGELKVTDNNGAALSKVYVKVFYQPSNNLTGQPKFFKDGYTDIRGKFEYAQSSGSKLSEVKKFAIFVMSDTLGSIIKECDPPKQDPNSGTAGGIEINQLNQRKQERILSKVAYSKANYSKKK</sequence>
<feature type="compositionally biased region" description="Polar residues" evidence="1">
    <location>
        <begin position="166"/>
        <end position="175"/>
    </location>
</feature>
<feature type="region of interest" description="Disordered" evidence="1">
    <location>
        <begin position="1188"/>
        <end position="1227"/>
    </location>
</feature>
<gene>
    <name evidence="2" type="primary">Contig12979.g13846</name>
    <name evidence="2" type="ORF">STYLEM_19798</name>
</gene>
<dbReference type="EMBL" id="CCKQ01018673">
    <property type="protein sequence ID" value="CDW90653.1"/>
    <property type="molecule type" value="Genomic_DNA"/>
</dbReference>
<organism evidence="2 3">
    <name type="scientific">Stylonychia lemnae</name>
    <name type="common">Ciliate</name>
    <dbReference type="NCBI Taxonomy" id="5949"/>
    <lineage>
        <taxon>Eukaryota</taxon>
        <taxon>Sar</taxon>
        <taxon>Alveolata</taxon>
        <taxon>Ciliophora</taxon>
        <taxon>Intramacronucleata</taxon>
        <taxon>Spirotrichea</taxon>
        <taxon>Stichotrichia</taxon>
        <taxon>Sporadotrichida</taxon>
        <taxon>Oxytrichidae</taxon>
        <taxon>Stylonychinae</taxon>
        <taxon>Stylonychia</taxon>
    </lineage>
</organism>
<feature type="region of interest" description="Disordered" evidence="1">
    <location>
        <begin position="119"/>
        <end position="175"/>
    </location>
</feature>
<dbReference type="OrthoDB" id="17798at2759"/>
<feature type="compositionally biased region" description="Acidic residues" evidence="1">
    <location>
        <begin position="1212"/>
        <end position="1227"/>
    </location>
</feature>
<dbReference type="PANTHER" id="PTHR23246:SF21">
    <property type="entry name" value="ACTIN-BINDING PROTEIN F"/>
    <property type="match status" value="1"/>
</dbReference>
<name>A0A078BAQ8_STYLE</name>
<evidence type="ECO:0000313" key="3">
    <source>
        <dbReference type="Proteomes" id="UP000039865"/>
    </source>
</evidence>
<keyword evidence="3" id="KW-1185">Reference proteome</keyword>
<dbReference type="PANTHER" id="PTHR23246">
    <property type="entry name" value="NEW-GLUE PROTEIN"/>
    <property type="match status" value="1"/>
</dbReference>
<dbReference type="OMA" id="KYACHEL"/>
<evidence type="ECO:0000256" key="1">
    <source>
        <dbReference type="SAM" id="MobiDB-lite"/>
    </source>
</evidence>
<evidence type="ECO:0000313" key="2">
    <source>
        <dbReference type="EMBL" id="CDW90653.1"/>
    </source>
</evidence>
<protein>
    <submittedName>
        <fullName evidence="2">Uncharacterized protein</fullName>
    </submittedName>
</protein>
<accession>A0A078BAQ8</accession>
<proteinExistence type="predicted"/>